<dbReference type="InterPro" id="IPR006311">
    <property type="entry name" value="TAT_signal"/>
</dbReference>
<dbReference type="InterPro" id="IPR051013">
    <property type="entry name" value="MBL_superfamily_lactonases"/>
</dbReference>
<sequence length="336" mass="36855">MDAIGRISLSCLEANNHSYSNTRIQWVLDMVLSRRRFLHKAAGLAAGSVCGMTFASAHAEIHLGDIRLDVVKDGSLTLPGALIFDPMPQADLNPILKKYQLSATQLTRPCNVTVMRQGERTILFDVGAGAGFSPDTGQLLASLDSLDIAPEDVTDVVFTHAHPDHLWGVLDDFDDPLFNRARYMIGTKEWDYWLNPNTVTDIGEARASFAVGAERRLRMIEDNVQFFGDGDEILPGVVARATYGHTPGHMSFEVRDGSTSVMILGDCIGNHHVAFERPDWPSGADHDQTTAARTRLSLLDQLAHEQIRIIGFHLVGDGIGHVDKTPGGYRFVPEGL</sequence>
<reference evidence="7" key="1">
    <citation type="submission" date="2024-01" db="EMBL/GenBank/DDBJ databases">
        <title>Roseobacter fucihabitans sp. nov., isolated from the brown alga Fucus spiralis.</title>
        <authorList>
            <person name="Hahnke S."/>
            <person name="Berger M."/>
            <person name="Schlingloff A."/>
            <person name="Athale I."/>
            <person name="Neumann-Schaal M."/>
            <person name="Adenaya A."/>
            <person name="Poehlein A."/>
            <person name="Daniel R."/>
            <person name="Pertersen J."/>
            <person name="Brinkhoff T."/>
        </authorList>
    </citation>
    <scope>NUCLEOTIDE SEQUENCE [LARGE SCALE GENOMIC DNA]</scope>
    <source>
        <strain evidence="7">B14</strain>
    </source>
</reference>
<evidence type="ECO:0000256" key="4">
    <source>
        <dbReference type="ARBA" id="ARBA00022833"/>
    </source>
</evidence>
<protein>
    <recommendedName>
        <fullName evidence="5">Metallo-beta-lactamase domain-containing protein</fullName>
    </recommendedName>
</protein>
<evidence type="ECO:0000259" key="5">
    <source>
        <dbReference type="SMART" id="SM00849"/>
    </source>
</evidence>
<dbReference type="CDD" id="cd07720">
    <property type="entry name" value="OPHC2-like_MBL-fold"/>
    <property type="match status" value="1"/>
</dbReference>
<gene>
    <name evidence="6" type="ORF">ROLI_041250</name>
</gene>
<dbReference type="PROSITE" id="PS51318">
    <property type="entry name" value="TAT"/>
    <property type="match status" value="1"/>
</dbReference>
<evidence type="ECO:0000313" key="7">
    <source>
        <dbReference type="Proteomes" id="UP001318682"/>
    </source>
</evidence>
<dbReference type="InterPro" id="IPR036866">
    <property type="entry name" value="RibonucZ/Hydroxyglut_hydro"/>
</dbReference>
<dbReference type="EMBL" id="CP143423">
    <property type="protein sequence ID" value="WVX51024.1"/>
    <property type="molecule type" value="Genomic_DNA"/>
</dbReference>
<dbReference type="Proteomes" id="UP001318682">
    <property type="component" value="Chromosome"/>
</dbReference>
<accession>A0ABZ2C2E5</accession>
<dbReference type="PANTHER" id="PTHR42978">
    <property type="entry name" value="QUORUM-QUENCHING LACTONASE YTNP-RELATED-RELATED"/>
    <property type="match status" value="1"/>
</dbReference>
<dbReference type="Pfam" id="PF00753">
    <property type="entry name" value="Lactamase_B"/>
    <property type="match status" value="1"/>
</dbReference>
<keyword evidence="3" id="KW-0378">Hydrolase</keyword>
<organism evidence="6 7">
    <name type="scientific">Roseobacter fucihabitans</name>
    <dbReference type="NCBI Taxonomy" id="1537242"/>
    <lineage>
        <taxon>Bacteria</taxon>
        <taxon>Pseudomonadati</taxon>
        <taxon>Pseudomonadota</taxon>
        <taxon>Alphaproteobacteria</taxon>
        <taxon>Rhodobacterales</taxon>
        <taxon>Roseobacteraceae</taxon>
        <taxon>Roseobacter</taxon>
    </lineage>
</organism>
<dbReference type="InterPro" id="IPR001279">
    <property type="entry name" value="Metallo-B-lactamas"/>
</dbReference>
<keyword evidence="4" id="KW-0862">Zinc</keyword>
<dbReference type="PANTHER" id="PTHR42978:SF6">
    <property type="entry name" value="QUORUM-QUENCHING LACTONASE YTNP-RELATED"/>
    <property type="match status" value="1"/>
</dbReference>
<evidence type="ECO:0000256" key="2">
    <source>
        <dbReference type="ARBA" id="ARBA00022723"/>
    </source>
</evidence>
<keyword evidence="2" id="KW-0479">Metal-binding</keyword>
<comment type="similarity">
    <text evidence="1">Belongs to the metallo-beta-lactamase superfamily.</text>
</comment>
<evidence type="ECO:0000313" key="6">
    <source>
        <dbReference type="EMBL" id="WVX51024.1"/>
    </source>
</evidence>
<evidence type="ECO:0000256" key="3">
    <source>
        <dbReference type="ARBA" id="ARBA00022801"/>
    </source>
</evidence>
<feature type="domain" description="Metallo-beta-lactamase" evidence="5">
    <location>
        <begin position="109"/>
        <end position="313"/>
    </location>
</feature>
<proteinExistence type="inferred from homology"/>
<dbReference type="SUPFAM" id="SSF56281">
    <property type="entry name" value="Metallo-hydrolase/oxidoreductase"/>
    <property type="match status" value="1"/>
</dbReference>
<dbReference type="SMART" id="SM00849">
    <property type="entry name" value="Lactamase_B"/>
    <property type="match status" value="1"/>
</dbReference>
<keyword evidence="7" id="KW-1185">Reference proteome</keyword>
<evidence type="ECO:0000256" key="1">
    <source>
        <dbReference type="ARBA" id="ARBA00007749"/>
    </source>
</evidence>
<dbReference type="Gene3D" id="3.60.15.10">
    <property type="entry name" value="Ribonuclease Z/Hydroxyacylglutathione hydrolase-like"/>
    <property type="match status" value="1"/>
</dbReference>
<name>A0ABZ2C2E5_9RHOB</name>